<keyword evidence="6 7" id="KW-0012">Acyltransferase</keyword>
<dbReference type="EMBL" id="BAABJX010000018">
    <property type="protein sequence ID" value="GAA4827348.1"/>
    <property type="molecule type" value="Genomic_DNA"/>
</dbReference>
<evidence type="ECO:0000256" key="5">
    <source>
        <dbReference type="ARBA" id="ARBA00023136"/>
    </source>
</evidence>
<dbReference type="InterPro" id="IPR004960">
    <property type="entry name" value="LipA_acyltrans"/>
</dbReference>
<dbReference type="RefSeq" id="WP_345369763.1">
    <property type="nucleotide sequence ID" value="NZ_BAABJX010000018.1"/>
</dbReference>
<name>A0ABP9D6Y1_9BACT</name>
<evidence type="ECO:0000256" key="2">
    <source>
        <dbReference type="ARBA" id="ARBA00022475"/>
    </source>
</evidence>
<comment type="caution">
    <text evidence="7">The sequence shown here is derived from an EMBL/GenBank/DDBJ whole genome shotgun (WGS) entry which is preliminary data.</text>
</comment>
<keyword evidence="4" id="KW-0808">Transferase</keyword>
<evidence type="ECO:0000256" key="4">
    <source>
        <dbReference type="ARBA" id="ARBA00022679"/>
    </source>
</evidence>
<reference evidence="8" key="1">
    <citation type="journal article" date="2019" name="Int. J. Syst. Evol. Microbiol.">
        <title>The Global Catalogue of Microorganisms (GCM) 10K type strain sequencing project: providing services to taxonomists for standard genome sequencing and annotation.</title>
        <authorList>
            <consortium name="The Broad Institute Genomics Platform"/>
            <consortium name="The Broad Institute Genome Sequencing Center for Infectious Disease"/>
            <person name="Wu L."/>
            <person name="Ma J."/>
        </authorList>
    </citation>
    <scope>NUCLEOTIDE SEQUENCE [LARGE SCALE GENOMIC DNA]</scope>
    <source>
        <strain evidence="8">JCM 18326</strain>
    </source>
</reference>
<evidence type="ECO:0000256" key="6">
    <source>
        <dbReference type="ARBA" id="ARBA00023315"/>
    </source>
</evidence>
<dbReference type="Pfam" id="PF03279">
    <property type="entry name" value="Lip_A_acyltrans"/>
    <property type="match status" value="1"/>
</dbReference>
<gene>
    <name evidence="7" type="ORF">GCM10023331_10190</name>
</gene>
<dbReference type="PANTHER" id="PTHR30606">
    <property type="entry name" value="LIPID A BIOSYNTHESIS LAUROYL ACYLTRANSFERASE"/>
    <property type="match status" value="1"/>
</dbReference>
<evidence type="ECO:0000256" key="3">
    <source>
        <dbReference type="ARBA" id="ARBA00022519"/>
    </source>
</evidence>
<evidence type="ECO:0000313" key="7">
    <source>
        <dbReference type="EMBL" id="GAA4827348.1"/>
    </source>
</evidence>
<dbReference type="GO" id="GO:0016746">
    <property type="term" value="F:acyltransferase activity"/>
    <property type="evidence" value="ECO:0007669"/>
    <property type="project" value="UniProtKB-KW"/>
</dbReference>
<proteinExistence type="predicted"/>
<keyword evidence="8" id="KW-1185">Reference proteome</keyword>
<keyword evidence="3" id="KW-0997">Cell inner membrane</keyword>
<comment type="subcellular location">
    <subcellularLocation>
        <location evidence="1">Cell inner membrane</location>
    </subcellularLocation>
</comment>
<keyword evidence="5" id="KW-0472">Membrane</keyword>
<keyword evidence="2" id="KW-1003">Cell membrane</keyword>
<sequence>MKRKGFKKLKYDFIYFAVKNLIWVACKTPRKLMIRFGGALGSMVYHIMSKERAKTIKHLTMAYGAEKSEEEIRQMAKNSWINIGKNAVDIIRYRTINNLEDYQKIVKVEGLEHLEQAYKEGNGVVGLTAHLGAFEMVGTFPFELGYPINIVGTALKDPRLNELLVGNRTLKGAKYIQRGQNTIKLIKALKNGEIVFLLIDQDTQKVQNVFVDFYGKKASTPVGATVLASRTGAAVIPMGIKRMKDDTHLLTIKPKLELVDTGDTEADLVSNTQILSNSLEEFIRDAPEQWIWMHERWKTRPEGEQ</sequence>
<organism evidence="7 8">
    <name type="scientific">Algivirga pacifica</name>
    <dbReference type="NCBI Taxonomy" id="1162670"/>
    <lineage>
        <taxon>Bacteria</taxon>
        <taxon>Pseudomonadati</taxon>
        <taxon>Bacteroidota</taxon>
        <taxon>Cytophagia</taxon>
        <taxon>Cytophagales</taxon>
        <taxon>Flammeovirgaceae</taxon>
        <taxon>Algivirga</taxon>
    </lineage>
</organism>
<dbReference type="CDD" id="cd07984">
    <property type="entry name" value="LPLAT_LABLAT-like"/>
    <property type="match status" value="1"/>
</dbReference>
<dbReference type="Proteomes" id="UP001500298">
    <property type="component" value="Unassembled WGS sequence"/>
</dbReference>
<accession>A0ABP9D6Y1</accession>
<evidence type="ECO:0000313" key="8">
    <source>
        <dbReference type="Proteomes" id="UP001500298"/>
    </source>
</evidence>
<evidence type="ECO:0000256" key="1">
    <source>
        <dbReference type="ARBA" id="ARBA00004533"/>
    </source>
</evidence>
<dbReference type="PANTHER" id="PTHR30606:SF10">
    <property type="entry name" value="PHOSPHATIDYLINOSITOL MANNOSIDE ACYLTRANSFERASE"/>
    <property type="match status" value="1"/>
</dbReference>
<protein>
    <submittedName>
        <fullName evidence="7">Lysophospholipid acyltransferase family protein</fullName>
    </submittedName>
</protein>
<dbReference type="PIRSF" id="PIRSF026649">
    <property type="entry name" value="MsbB"/>
    <property type="match status" value="1"/>
</dbReference>